<gene>
    <name evidence="1" type="ORF">SAMN04488564_108257</name>
</gene>
<dbReference type="RefSeq" id="WP_093601161.1">
    <property type="nucleotide sequence ID" value="NZ_FOYL01000008.1"/>
</dbReference>
<dbReference type="EMBL" id="FOYL01000008">
    <property type="protein sequence ID" value="SFR25192.1"/>
    <property type="molecule type" value="Genomic_DNA"/>
</dbReference>
<evidence type="ECO:0000313" key="1">
    <source>
        <dbReference type="EMBL" id="SFR25192.1"/>
    </source>
</evidence>
<protein>
    <recommendedName>
        <fullName evidence="3">NB-ARC domain-containing protein</fullName>
    </recommendedName>
</protein>
<dbReference type="PRINTS" id="PR00364">
    <property type="entry name" value="DISEASERSIST"/>
</dbReference>
<dbReference type="AlphaFoldDB" id="A0A1I6F5Q3"/>
<proteinExistence type="predicted"/>
<dbReference type="OrthoDB" id="3349744at2"/>
<keyword evidence="2" id="KW-1185">Reference proteome</keyword>
<accession>A0A1I6F5Q3</accession>
<dbReference type="STRING" id="84724.SAMN04488564_108257"/>
<dbReference type="PANTHER" id="PTHR22845:SF5">
    <property type="entry name" value="APOPTOTIC PROTEASE-ACTIVATING FACTOR 1"/>
    <property type="match status" value="1"/>
</dbReference>
<name>A0A1I6F5Q3_9PSEU</name>
<dbReference type="SUPFAM" id="SSF52540">
    <property type="entry name" value="P-loop containing nucleoside triphosphate hydrolases"/>
    <property type="match status" value="1"/>
</dbReference>
<dbReference type="InterPro" id="IPR027417">
    <property type="entry name" value="P-loop_NTPase"/>
</dbReference>
<sequence>MKVNNEVHENRGNAVQAGRIGSLHITPLAPPTTALNGLAPSVSSFAGRAAELADLAEHKVVVVSGLGGIGKTELVLRFAEDNDFPGGRLFWNFHGYDESKRTDASTALASFLRALGVMEVPSAEADMAVLYRSLVATRKPMLIVLDNVCTAAQIRPLIVAKHQVVVTSRHLLTGLDAHQLELHVLPQPDAERIAGGAEIAKLCGRLPLALQIMSALRKTDPGHDWADELREARLSLLRHDDLDVRAVFDLSYRALTLEQRRFFRLIAMHRANTITAEGAAAFAEVSVPEARKRLRELRIAHLLERDNRFHDLVQEFADELRNHEDSVSTVMAAGNRFVELNGAGHSPDWRLVSWCAISKLSDDGHVDTAARQAAIRPYLGQLDPEVLMGIAEKIQELSAKALSMNTKASGSTRRQ</sequence>
<dbReference type="Gene3D" id="3.40.50.300">
    <property type="entry name" value="P-loop containing nucleotide triphosphate hydrolases"/>
    <property type="match status" value="1"/>
</dbReference>
<evidence type="ECO:0008006" key="3">
    <source>
        <dbReference type="Google" id="ProtNLM"/>
    </source>
</evidence>
<organism evidence="1 2">
    <name type="scientific">Lentzea waywayandensis</name>
    <dbReference type="NCBI Taxonomy" id="84724"/>
    <lineage>
        <taxon>Bacteria</taxon>
        <taxon>Bacillati</taxon>
        <taxon>Actinomycetota</taxon>
        <taxon>Actinomycetes</taxon>
        <taxon>Pseudonocardiales</taxon>
        <taxon>Pseudonocardiaceae</taxon>
        <taxon>Lentzea</taxon>
    </lineage>
</organism>
<dbReference type="PANTHER" id="PTHR22845">
    <property type="entry name" value="APOPTOTIC PROTEASE-ACTIVATING FACTOR 1"/>
    <property type="match status" value="1"/>
</dbReference>
<evidence type="ECO:0000313" key="2">
    <source>
        <dbReference type="Proteomes" id="UP000198583"/>
    </source>
</evidence>
<reference evidence="2" key="1">
    <citation type="submission" date="2016-10" db="EMBL/GenBank/DDBJ databases">
        <authorList>
            <person name="Varghese N."/>
            <person name="Submissions S."/>
        </authorList>
    </citation>
    <scope>NUCLEOTIDE SEQUENCE [LARGE SCALE GENOMIC DNA]</scope>
    <source>
        <strain evidence="2">DSM 44232</strain>
    </source>
</reference>
<dbReference type="Proteomes" id="UP000198583">
    <property type="component" value="Unassembled WGS sequence"/>
</dbReference>